<sequence length="411" mass="44579">MRFWGVGMEEAEANREEYYCHVCERRVLYSSLRKTELGDLECGACGQGFIETLEGGRGAAEDAGAGGARGGIGHVPPPGLHFGRDADNGVLMMLVEEDDDVLGARDQHLAQDGAEAGARGASGALPEERAQNQDSNQAQQQQQQQQQQQSSTAPPRRRQVRQDFRVLGNGNSNEIMMRHMLSLFGGGMEETPPPFMMSRDVGPVNALGGEDFGSSVTSFRTPSARAQSGGFRRGHVNGPDRLTFPVAAFFGPGGLQALTGFQLHGNPGDYVFGDERGLEAVINQLMENDPNQAGPPPAAKDAVASLPRFSMKPADLEKCSECVVCREAFQVGSEALKLPCGHLFDPDCILPWLSRHNNCPQCRFELRTDDMDYERRKAAAQIQQQTRTPASPPLQATASSAPEQEDIDHVE</sequence>
<feature type="region of interest" description="Disordered" evidence="9">
    <location>
        <begin position="375"/>
        <end position="411"/>
    </location>
</feature>
<evidence type="ECO:0000313" key="11">
    <source>
        <dbReference type="EMBL" id="KAA8491771.1"/>
    </source>
</evidence>
<evidence type="ECO:0000313" key="12">
    <source>
        <dbReference type="Proteomes" id="UP000324585"/>
    </source>
</evidence>
<feature type="compositionally biased region" description="Low complexity" evidence="9">
    <location>
        <begin position="132"/>
        <end position="150"/>
    </location>
</feature>
<dbReference type="PROSITE" id="PS50089">
    <property type="entry name" value="ZF_RING_2"/>
    <property type="match status" value="1"/>
</dbReference>
<dbReference type="Pfam" id="PF13639">
    <property type="entry name" value="zf-RING_2"/>
    <property type="match status" value="1"/>
</dbReference>
<organism evidence="11 12">
    <name type="scientific">Porphyridium purpureum</name>
    <name type="common">Red alga</name>
    <name type="synonym">Porphyridium cruentum</name>
    <dbReference type="NCBI Taxonomy" id="35688"/>
    <lineage>
        <taxon>Eukaryota</taxon>
        <taxon>Rhodophyta</taxon>
        <taxon>Bangiophyceae</taxon>
        <taxon>Porphyridiales</taxon>
        <taxon>Porphyridiaceae</taxon>
        <taxon>Porphyridium</taxon>
    </lineage>
</organism>
<evidence type="ECO:0000259" key="10">
    <source>
        <dbReference type="PROSITE" id="PS50089"/>
    </source>
</evidence>
<comment type="catalytic activity">
    <reaction evidence="1">
        <text>S-ubiquitinyl-[E2 ubiquitin-conjugating enzyme]-L-cysteine + [acceptor protein]-L-lysine = [E2 ubiquitin-conjugating enzyme]-L-cysteine + N(6)-ubiquitinyl-[acceptor protein]-L-lysine.</text>
        <dbReference type="EC" id="2.3.2.27"/>
    </reaction>
</comment>
<dbReference type="OrthoDB" id="8062037at2759"/>
<dbReference type="PANTHER" id="PTHR15710">
    <property type="entry name" value="E3 UBIQUITIN-PROTEIN LIGASE PRAJA"/>
    <property type="match status" value="1"/>
</dbReference>
<feature type="compositionally biased region" description="Polar residues" evidence="9">
    <location>
        <begin position="381"/>
        <end position="402"/>
    </location>
</feature>
<gene>
    <name evidence="11" type="ORF">FVE85_8253</name>
</gene>
<proteinExistence type="predicted"/>
<name>A0A5J4YJZ6_PORPP</name>
<dbReference type="FunFam" id="3.30.40.10:FF:000127">
    <property type="entry name" value="E3 ubiquitin-protein ligase RNF181"/>
    <property type="match status" value="1"/>
</dbReference>
<evidence type="ECO:0000256" key="5">
    <source>
        <dbReference type="ARBA" id="ARBA00022771"/>
    </source>
</evidence>
<evidence type="ECO:0000256" key="8">
    <source>
        <dbReference type="PROSITE-ProRule" id="PRU00175"/>
    </source>
</evidence>
<protein>
    <recommendedName>
        <fullName evidence="2">RING-type E3 ubiquitin transferase</fullName>
        <ecNumber evidence="2">2.3.2.27</ecNumber>
    </recommendedName>
</protein>
<dbReference type="PANTHER" id="PTHR15710:SF243">
    <property type="entry name" value="E3 UBIQUITIN-PROTEIN LIGASE PRAJA-2 ISOFORM X1"/>
    <property type="match status" value="1"/>
</dbReference>
<evidence type="ECO:0000256" key="7">
    <source>
        <dbReference type="ARBA" id="ARBA00022833"/>
    </source>
</evidence>
<evidence type="ECO:0000256" key="3">
    <source>
        <dbReference type="ARBA" id="ARBA00022679"/>
    </source>
</evidence>
<dbReference type="GO" id="GO:0016567">
    <property type="term" value="P:protein ubiquitination"/>
    <property type="evidence" value="ECO:0007669"/>
    <property type="project" value="TreeGrafter"/>
</dbReference>
<evidence type="ECO:0000256" key="1">
    <source>
        <dbReference type="ARBA" id="ARBA00000900"/>
    </source>
</evidence>
<keyword evidence="4" id="KW-0479">Metal-binding</keyword>
<dbReference type="GO" id="GO:0061630">
    <property type="term" value="F:ubiquitin protein ligase activity"/>
    <property type="evidence" value="ECO:0007669"/>
    <property type="project" value="UniProtKB-EC"/>
</dbReference>
<reference evidence="12" key="1">
    <citation type="journal article" date="2019" name="Nat. Commun.">
        <title>Expansion of phycobilisome linker gene families in mesophilic red algae.</title>
        <authorList>
            <person name="Lee J."/>
            <person name="Kim D."/>
            <person name="Bhattacharya D."/>
            <person name="Yoon H.S."/>
        </authorList>
    </citation>
    <scope>NUCLEOTIDE SEQUENCE [LARGE SCALE GENOMIC DNA]</scope>
    <source>
        <strain evidence="12">CCMP 1328</strain>
    </source>
</reference>
<dbReference type="SMART" id="SM00184">
    <property type="entry name" value="RING"/>
    <property type="match status" value="1"/>
</dbReference>
<dbReference type="GO" id="GO:0008270">
    <property type="term" value="F:zinc ion binding"/>
    <property type="evidence" value="ECO:0007669"/>
    <property type="project" value="UniProtKB-KW"/>
</dbReference>
<dbReference type="AlphaFoldDB" id="A0A5J4YJZ6"/>
<evidence type="ECO:0000256" key="9">
    <source>
        <dbReference type="SAM" id="MobiDB-lite"/>
    </source>
</evidence>
<accession>A0A5J4YJZ6</accession>
<dbReference type="Proteomes" id="UP000324585">
    <property type="component" value="Unassembled WGS sequence"/>
</dbReference>
<dbReference type="GO" id="GO:0005737">
    <property type="term" value="C:cytoplasm"/>
    <property type="evidence" value="ECO:0007669"/>
    <property type="project" value="TreeGrafter"/>
</dbReference>
<keyword evidence="7" id="KW-0862">Zinc</keyword>
<keyword evidence="12" id="KW-1185">Reference proteome</keyword>
<feature type="compositionally biased region" description="Low complexity" evidence="9">
    <location>
        <begin position="113"/>
        <end position="124"/>
    </location>
</feature>
<evidence type="ECO:0000256" key="4">
    <source>
        <dbReference type="ARBA" id="ARBA00022723"/>
    </source>
</evidence>
<dbReference type="EMBL" id="VRMN01000011">
    <property type="protein sequence ID" value="KAA8491771.1"/>
    <property type="molecule type" value="Genomic_DNA"/>
</dbReference>
<dbReference type="InterPro" id="IPR013083">
    <property type="entry name" value="Znf_RING/FYVE/PHD"/>
</dbReference>
<keyword evidence="5 8" id="KW-0863">Zinc-finger</keyword>
<keyword evidence="3" id="KW-0808">Transferase</keyword>
<keyword evidence="6" id="KW-0833">Ubl conjugation pathway</keyword>
<dbReference type="InterPro" id="IPR001841">
    <property type="entry name" value="Znf_RING"/>
</dbReference>
<dbReference type="Gene3D" id="3.30.40.10">
    <property type="entry name" value="Zinc/RING finger domain, C3HC4 (zinc finger)"/>
    <property type="match status" value="1"/>
</dbReference>
<comment type="caution">
    <text evidence="11">The sequence shown here is derived from an EMBL/GenBank/DDBJ whole genome shotgun (WGS) entry which is preliminary data.</text>
</comment>
<dbReference type="SUPFAM" id="SSF57850">
    <property type="entry name" value="RING/U-box"/>
    <property type="match status" value="1"/>
</dbReference>
<evidence type="ECO:0000256" key="2">
    <source>
        <dbReference type="ARBA" id="ARBA00012483"/>
    </source>
</evidence>
<evidence type="ECO:0000256" key="6">
    <source>
        <dbReference type="ARBA" id="ARBA00022786"/>
    </source>
</evidence>
<feature type="domain" description="RING-type" evidence="10">
    <location>
        <begin position="322"/>
        <end position="363"/>
    </location>
</feature>
<dbReference type="EC" id="2.3.2.27" evidence="2"/>
<feature type="region of interest" description="Disordered" evidence="9">
    <location>
        <begin position="112"/>
        <end position="160"/>
    </location>
</feature>